<dbReference type="SUPFAM" id="SSF103473">
    <property type="entry name" value="MFS general substrate transporter"/>
    <property type="match status" value="1"/>
</dbReference>
<evidence type="ECO:0000259" key="8">
    <source>
        <dbReference type="PROSITE" id="PS50850"/>
    </source>
</evidence>
<keyword evidence="2" id="KW-0813">Transport</keyword>
<sequence length="406" mass="43264">MIFQGIKQGFQPFRYRNFRLLWIGQAISALGLPFQSVALIWLVLQRHGSPLDLALMLMAISVPQALVTLAGGVITDRLDARTVMFWTDATRLLMSGAIALLALIGVLPLWLLGLLLIVYSLATGIFNPAARSITPHLLPSEALSGGNALMQILNQVGNFLGALPAGLIVAHSSPALAFALNSLSFAVAVFVTWLMEPLERMERGETSSVFQDALQGFAYLGRTPWLLSLLLIDACTAIAAIGPITIGLPLLARDVLHIGASGYSLLIWSFAAGEISGILVPLFRSPSQRRGRFFCLLQFIEGPIMIGVAFAPLLLAMLCLAVVAFLNGILLVVFLSLIQEHVSKGLLGRVMSFFMLASVGFVPLSQSLSGYIAASAGVQILFLGAGLLTALSALGGLFVPSLRALD</sequence>
<dbReference type="EMBL" id="BIFQ01000001">
    <property type="protein sequence ID" value="GCE07739.1"/>
    <property type="molecule type" value="Genomic_DNA"/>
</dbReference>
<dbReference type="InterPro" id="IPR022324">
    <property type="entry name" value="Bacilysin_exporter_BacE_put"/>
</dbReference>
<dbReference type="GO" id="GO:0022857">
    <property type="term" value="F:transmembrane transporter activity"/>
    <property type="evidence" value="ECO:0007669"/>
    <property type="project" value="InterPro"/>
</dbReference>
<organism evidence="9 10">
    <name type="scientific">Dictyobacter aurantiacus</name>
    <dbReference type="NCBI Taxonomy" id="1936993"/>
    <lineage>
        <taxon>Bacteria</taxon>
        <taxon>Bacillati</taxon>
        <taxon>Chloroflexota</taxon>
        <taxon>Ktedonobacteria</taxon>
        <taxon>Ktedonobacterales</taxon>
        <taxon>Dictyobacteraceae</taxon>
        <taxon>Dictyobacter</taxon>
    </lineage>
</organism>
<dbReference type="PANTHER" id="PTHR23513">
    <property type="entry name" value="INTEGRAL MEMBRANE EFFLUX PROTEIN-RELATED"/>
    <property type="match status" value="1"/>
</dbReference>
<dbReference type="Proteomes" id="UP000287224">
    <property type="component" value="Unassembled WGS sequence"/>
</dbReference>
<reference evidence="10" key="1">
    <citation type="submission" date="2018-12" db="EMBL/GenBank/DDBJ databases">
        <title>Tengunoibacter tsumagoiensis gen. nov., sp. nov., Dictyobacter kobayashii sp. nov., D. alpinus sp. nov., and D. joshuensis sp. nov. and description of Dictyobacteraceae fam. nov. within the order Ktedonobacterales isolated from Tengu-no-mugimeshi.</title>
        <authorList>
            <person name="Wang C.M."/>
            <person name="Zheng Y."/>
            <person name="Sakai Y."/>
            <person name="Toyoda A."/>
            <person name="Minakuchi Y."/>
            <person name="Abe K."/>
            <person name="Yokota A."/>
            <person name="Yabe S."/>
        </authorList>
    </citation>
    <scope>NUCLEOTIDE SEQUENCE [LARGE SCALE GENOMIC DNA]</scope>
    <source>
        <strain evidence="10">S-27</strain>
    </source>
</reference>
<keyword evidence="3" id="KW-1003">Cell membrane</keyword>
<dbReference type="Gene3D" id="1.20.1250.20">
    <property type="entry name" value="MFS general substrate transporter like domains"/>
    <property type="match status" value="1"/>
</dbReference>
<evidence type="ECO:0000313" key="9">
    <source>
        <dbReference type="EMBL" id="GCE07739.1"/>
    </source>
</evidence>
<dbReference type="InterPro" id="IPR020846">
    <property type="entry name" value="MFS_dom"/>
</dbReference>
<feature type="transmembrane region" description="Helical" evidence="7">
    <location>
        <begin position="371"/>
        <end position="399"/>
    </location>
</feature>
<feature type="transmembrane region" description="Helical" evidence="7">
    <location>
        <begin position="20"/>
        <end position="43"/>
    </location>
</feature>
<dbReference type="GO" id="GO:0005886">
    <property type="term" value="C:plasma membrane"/>
    <property type="evidence" value="ECO:0007669"/>
    <property type="project" value="UniProtKB-SubCell"/>
</dbReference>
<proteinExistence type="predicted"/>
<name>A0A401ZLJ0_9CHLR</name>
<feature type="transmembrane region" description="Helical" evidence="7">
    <location>
        <begin position="263"/>
        <end position="284"/>
    </location>
</feature>
<evidence type="ECO:0000256" key="4">
    <source>
        <dbReference type="ARBA" id="ARBA00022692"/>
    </source>
</evidence>
<feature type="transmembrane region" description="Helical" evidence="7">
    <location>
        <begin position="225"/>
        <end position="251"/>
    </location>
</feature>
<feature type="domain" description="Major facilitator superfamily (MFS) profile" evidence="8">
    <location>
        <begin position="1"/>
        <end position="200"/>
    </location>
</feature>
<protein>
    <submittedName>
        <fullName evidence="9">MFS transporter</fullName>
    </submittedName>
</protein>
<dbReference type="AlphaFoldDB" id="A0A401ZLJ0"/>
<evidence type="ECO:0000313" key="10">
    <source>
        <dbReference type="Proteomes" id="UP000287224"/>
    </source>
</evidence>
<accession>A0A401ZLJ0</accession>
<feature type="transmembrane region" description="Helical" evidence="7">
    <location>
        <begin position="55"/>
        <end position="75"/>
    </location>
</feature>
<feature type="transmembrane region" description="Helical" evidence="7">
    <location>
        <begin position="96"/>
        <end position="122"/>
    </location>
</feature>
<keyword evidence="6 7" id="KW-0472">Membrane</keyword>
<evidence type="ECO:0000256" key="7">
    <source>
        <dbReference type="SAM" id="Phobius"/>
    </source>
</evidence>
<evidence type="ECO:0000256" key="5">
    <source>
        <dbReference type="ARBA" id="ARBA00022989"/>
    </source>
</evidence>
<dbReference type="PROSITE" id="PS50850">
    <property type="entry name" value="MFS"/>
    <property type="match status" value="1"/>
</dbReference>
<dbReference type="PRINTS" id="PR01988">
    <property type="entry name" value="EXPORTERBACE"/>
</dbReference>
<keyword evidence="5 7" id="KW-1133">Transmembrane helix</keyword>
<feature type="transmembrane region" description="Helical" evidence="7">
    <location>
        <begin position="346"/>
        <end position="365"/>
    </location>
</feature>
<dbReference type="InterPro" id="IPR010290">
    <property type="entry name" value="TM_effector"/>
</dbReference>
<evidence type="ECO:0000256" key="3">
    <source>
        <dbReference type="ARBA" id="ARBA00022475"/>
    </source>
</evidence>
<evidence type="ECO:0000256" key="1">
    <source>
        <dbReference type="ARBA" id="ARBA00004651"/>
    </source>
</evidence>
<dbReference type="RefSeq" id="WP_126599249.1">
    <property type="nucleotide sequence ID" value="NZ_BIFQ01000001.1"/>
</dbReference>
<evidence type="ECO:0000256" key="6">
    <source>
        <dbReference type="ARBA" id="ARBA00023136"/>
    </source>
</evidence>
<evidence type="ECO:0000256" key="2">
    <source>
        <dbReference type="ARBA" id="ARBA00022448"/>
    </source>
</evidence>
<dbReference type="CDD" id="cd06173">
    <property type="entry name" value="MFS_MefA_like"/>
    <property type="match status" value="1"/>
</dbReference>
<dbReference type="InterPro" id="IPR036259">
    <property type="entry name" value="MFS_trans_sf"/>
</dbReference>
<feature type="transmembrane region" description="Helical" evidence="7">
    <location>
        <begin position="176"/>
        <end position="195"/>
    </location>
</feature>
<dbReference type="OrthoDB" id="144362at2"/>
<comment type="caution">
    <text evidence="9">The sequence shown here is derived from an EMBL/GenBank/DDBJ whole genome shotgun (WGS) entry which is preliminary data.</text>
</comment>
<dbReference type="PANTHER" id="PTHR23513:SF6">
    <property type="entry name" value="MAJOR FACILITATOR SUPERFAMILY ASSOCIATED DOMAIN-CONTAINING PROTEIN"/>
    <property type="match status" value="1"/>
</dbReference>
<feature type="transmembrane region" description="Helical" evidence="7">
    <location>
        <begin position="304"/>
        <end position="334"/>
    </location>
</feature>
<gene>
    <name evidence="9" type="ORF">KDAU_50680</name>
</gene>
<keyword evidence="4 7" id="KW-0812">Transmembrane</keyword>
<comment type="subcellular location">
    <subcellularLocation>
        <location evidence="1">Cell membrane</location>
        <topology evidence="1">Multi-pass membrane protein</topology>
    </subcellularLocation>
</comment>
<dbReference type="Pfam" id="PF05977">
    <property type="entry name" value="MFS_3"/>
    <property type="match status" value="1"/>
</dbReference>
<keyword evidence="10" id="KW-1185">Reference proteome</keyword>